<proteinExistence type="predicted"/>
<evidence type="ECO:0000313" key="1">
    <source>
        <dbReference type="EMBL" id="CAB4137411.1"/>
    </source>
</evidence>
<dbReference type="EMBL" id="LR796332">
    <property type="protein sequence ID" value="CAB4137411.1"/>
    <property type="molecule type" value="Genomic_DNA"/>
</dbReference>
<name>A0A6J5LTB2_9CAUD</name>
<accession>A0A6J5LTB2</accession>
<organism evidence="1">
    <name type="scientific">uncultured Caudovirales phage</name>
    <dbReference type="NCBI Taxonomy" id="2100421"/>
    <lineage>
        <taxon>Viruses</taxon>
        <taxon>Duplodnaviria</taxon>
        <taxon>Heunggongvirae</taxon>
        <taxon>Uroviricota</taxon>
        <taxon>Caudoviricetes</taxon>
        <taxon>Peduoviridae</taxon>
        <taxon>Maltschvirus</taxon>
        <taxon>Maltschvirus maltsch</taxon>
    </lineage>
</organism>
<protein>
    <submittedName>
        <fullName evidence="1">Uncharacterized protein</fullName>
    </submittedName>
</protein>
<reference evidence="1" key="1">
    <citation type="submission" date="2020-04" db="EMBL/GenBank/DDBJ databases">
        <authorList>
            <person name="Chiriac C."/>
            <person name="Salcher M."/>
            <person name="Ghai R."/>
            <person name="Kavagutti S V."/>
        </authorList>
    </citation>
    <scope>NUCLEOTIDE SEQUENCE</scope>
</reference>
<sequence length="263" mass="27186">MSTLTGQAIKDTYEGLLKLDDSTNGITSSFQQIQDGLGNDTGLRIRQNQLQGAGLFSYIPLTPQFMGGGINLSAGNQFAAGTQNILQASAFYDSGVYSYSAMTMYLGTATSTTDTCEAAIYSAQYINGAGLHPRDVIISGLTIPTTGSVGLRTITFPSNISMSGSGAGVYFVVFKVSNGGVQPTFRPGSLTLGLPNVQIAYGPALNLAGTLIASPVRTNATNIVYSGTSTFQNPFPTSIASTQSTTASIAGNSFGQTLHVVGA</sequence>
<gene>
    <name evidence="1" type="ORF">UFOVP323_24</name>
</gene>